<keyword evidence="1" id="KW-1133">Transmembrane helix</keyword>
<evidence type="ECO:0000313" key="2">
    <source>
        <dbReference type="EMBL" id="RFF29969.1"/>
    </source>
</evidence>
<gene>
    <name evidence="2" type="ORF">DZC52_11100</name>
</gene>
<feature type="transmembrane region" description="Helical" evidence="1">
    <location>
        <begin position="162"/>
        <end position="179"/>
    </location>
</feature>
<reference evidence="2 3" key="1">
    <citation type="submission" date="2018-08" db="EMBL/GenBank/DDBJ databases">
        <title>Wenzhouxiangella salilacus sp. nov., a novel bacterium isolated from a saline lake in Xinjiang Province, China.</title>
        <authorList>
            <person name="Han S."/>
        </authorList>
    </citation>
    <scope>NUCLEOTIDE SEQUENCE [LARGE SCALE GENOMIC DNA]</scope>
    <source>
        <strain evidence="2 3">XDB06</strain>
    </source>
</reference>
<dbReference type="Proteomes" id="UP000260351">
    <property type="component" value="Unassembled WGS sequence"/>
</dbReference>
<name>A0A3E1K7P1_9GAMM</name>
<protein>
    <submittedName>
        <fullName evidence="2">Uncharacterized protein</fullName>
    </submittedName>
</protein>
<accession>A0A3E1K7P1</accession>
<comment type="caution">
    <text evidence="2">The sequence shown here is derived from an EMBL/GenBank/DDBJ whole genome shotgun (WGS) entry which is preliminary data.</text>
</comment>
<dbReference type="EMBL" id="QUZK01000041">
    <property type="protein sequence ID" value="RFF29969.1"/>
    <property type="molecule type" value="Genomic_DNA"/>
</dbReference>
<evidence type="ECO:0000313" key="3">
    <source>
        <dbReference type="Proteomes" id="UP000260351"/>
    </source>
</evidence>
<organism evidence="2 3">
    <name type="scientific">Wenzhouxiangella sediminis</name>
    <dbReference type="NCBI Taxonomy" id="1792836"/>
    <lineage>
        <taxon>Bacteria</taxon>
        <taxon>Pseudomonadati</taxon>
        <taxon>Pseudomonadota</taxon>
        <taxon>Gammaproteobacteria</taxon>
        <taxon>Chromatiales</taxon>
        <taxon>Wenzhouxiangellaceae</taxon>
        <taxon>Wenzhouxiangella</taxon>
    </lineage>
</organism>
<evidence type="ECO:0000256" key="1">
    <source>
        <dbReference type="SAM" id="Phobius"/>
    </source>
</evidence>
<sequence length="180" mass="19712">MRGRIDAAAAACRLASLEALNRTCGAGSICPFYCATPLGGWATFKSCSLRGSQPGKGETDQPLDQLVIMSLQQVAKQVERQVFSVQEIPEEAEPVKFAQSLFVFVILALGALNFLIEGVFSWIFPVSIPLAGYYAIAVFRTGYAIGRYEVYHRDKNPNMYKVHLLGAVGLMILAFLAWVT</sequence>
<proteinExistence type="predicted"/>
<keyword evidence="3" id="KW-1185">Reference proteome</keyword>
<feature type="transmembrane region" description="Helical" evidence="1">
    <location>
        <begin position="101"/>
        <end position="124"/>
    </location>
</feature>
<feature type="transmembrane region" description="Helical" evidence="1">
    <location>
        <begin position="130"/>
        <end position="150"/>
    </location>
</feature>
<keyword evidence="1" id="KW-0472">Membrane</keyword>
<dbReference type="AlphaFoldDB" id="A0A3E1K7P1"/>
<keyword evidence="1" id="KW-0812">Transmembrane</keyword>